<dbReference type="GO" id="GO:0019288">
    <property type="term" value="P:isopentenyl diphosphate biosynthetic process, methylerythritol 4-phosphate pathway"/>
    <property type="evidence" value="ECO:0007669"/>
    <property type="project" value="UniProtKB-ARBA"/>
</dbReference>
<evidence type="ECO:0000256" key="4">
    <source>
        <dbReference type="ARBA" id="ARBA00022679"/>
    </source>
</evidence>
<comment type="pathway">
    <text evidence="1 11">Metabolic intermediate biosynthesis; 1-deoxy-D-xylulose 5-phosphate biosynthesis; 1-deoxy-D-xylulose 5-phosphate from D-glyceraldehyde 3-phosphate and pyruvate: step 1/1.</text>
</comment>
<feature type="binding site" evidence="11">
    <location>
        <begin position="153"/>
        <end position="154"/>
    </location>
    <ligand>
        <name>thiamine diphosphate</name>
        <dbReference type="ChEBI" id="CHEBI:58937"/>
    </ligand>
</feature>
<dbReference type="NCBIfam" id="TIGR00204">
    <property type="entry name" value="dxs"/>
    <property type="match status" value="1"/>
</dbReference>
<protein>
    <recommendedName>
        <fullName evidence="11">1-deoxy-D-xylulose-5-phosphate synthase</fullName>
        <ecNumber evidence="11">2.2.1.7</ecNumber>
    </recommendedName>
    <alternativeName>
        <fullName evidence="11">1-deoxyxylulose-5-phosphate synthase</fullName>
        <shortName evidence="11">DXP synthase</shortName>
        <shortName evidence="11">DXPS</shortName>
    </alternativeName>
</protein>
<dbReference type="OrthoDB" id="9803371at2"/>
<dbReference type="InterPro" id="IPR000399">
    <property type="entry name" value="TPP-bd_CS"/>
</dbReference>
<keyword evidence="4 11" id="KW-0808">Transferase</keyword>
<comment type="cofactor">
    <cofactor evidence="11">
        <name>Mg(2+)</name>
        <dbReference type="ChEBI" id="CHEBI:18420"/>
    </cofactor>
    <text evidence="11">Binds 1 Mg(2+) ion per subunit.</text>
</comment>
<dbReference type="GO" id="GO:0009228">
    <property type="term" value="P:thiamine biosynthetic process"/>
    <property type="evidence" value="ECO:0007669"/>
    <property type="project" value="UniProtKB-UniRule"/>
</dbReference>
<dbReference type="InterPro" id="IPR005475">
    <property type="entry name" value="Transketolase-like_Pyr-bd"/>
</dbReference>
<comment type="function">
    <text evidence="10 11">Catalyzes the acyloin condensation reaction between C atoms 2 and 3 of pyruvate and glyceraldehyde 3-phosphate to yield 1-deoxy-D-xylulose-5-phosphate (DXP).</text>
</comment>
<keyword evidence="6 11" id="KW-0460">Magnesium</keyword>
<evidence type="ECO:0000256" key="8">
    <source>
        <dbReference type="ARBA" id="ARBA00023052"/>
    </source>
</evidence>
<dbReference type="InterPro" id="IPR020826">
    <property type="entry name" value="Transketolase_BS"/>
</dbReference>
<dbReference type="EMBL" id="QJTK01000004">
    <property type="protein sequence ID" value="PYF10595.1"/>
    <property type="molecule type" value="Genomic_DNA"/>
</dbReference>
<dbReference type="GO" id="GO:0030976">
    <property type="term" value="F:thiamine pyrophosphate binding"/>
    <property type="evidence" value="ECO:0007669"/>
    <property type="project" value="UniProtKB-UniRule"/>
</dbReference>
<reference evidence="13 14" key="1">
    <citation type="submission" date="2018-06" db="EMBL/GenBank/DDBJ databases">
        <title>Genomic Encyclopedia of Type Strains, Phase III (KMG-III): the genomes of soil and plant-associated and newly described type strains.</title>
        <authorList>
            <person name="Whitman W."/>
        </authorList>
    </citation>
    <scope>NUCLEOTIDE SEQUENCE [LARGE SCALE GENOMIC DNA]</scope>
    <source>
        <strain evidence="13 14">JA737</strain>
    </source>
</reference>
<dbReference type="InterPro" id="IPR009014">
    <property type="entry name" value="Transketo_C/PFOR_II"/>
</dbReference>
<feature type="binding site" evidence="11">
    <location>
        <position position="181"/>
    </location>
    <ligand>
        <name>Mg(2+)</name>
        <dbReference type="ChEBI" id="CHEBI:18420"/>
    </ligand>
</feature>
<dbReference type="Proteomes" id="UP000247727">
    <property type="component" value="Unassembled WGS sequence"/>
</dbReference>
<dbReference type="CDD" id="cd07033">
    <property type="entry name" value="TPP_PYR_DXS_TK_like"/>
    <property type="match status" value="1"/>
</dbReference>
<proteinExistence type="inferred from homology"/>
<dbReference type="GO" id="GO:0016114">
    <property type="term" value="P:terpenoid biosynthetic process"/>
    <property type="evidence" value="ECO:0007669"/>
    <property type="project" value="UniProtKB-UniRule"/>
</dbReference>
<dbReference type="HAMAP" id="MF_00315">
    <property type="entry name" value="DXP_synth"/>
    <property type="match status" value="1"/>
</dbReference>
<dbReference type="UniPathway" id="UPA00064">
    <property type="reaction ID" value="UER00091"/>
</dbReference>
<dbReference type="CDD" id="cd02007">
    <property type="entry name" value="TPP_DXS"/>
    <property type="match status" value="1"/>
</dbReference>
<evidence type="ECO:0000256" key="6">
    <source>
        <dbReference type="ARBA" id="ARBA00022842"/>
    </source>
</evidence>
<evidence type="ECO:0000256" key="5">
    <source>
        <dbReference type="ARBA" id="ARBA00022723"/>
    </source>
</evidence>
<dbReference type="GO" id="GO:0000287">
    <property type="term" value="F:magnesium ion binding"/>
    <property type="evidence" value="ECO:0007669"/>
    <property type="project" value="UniProtKB-UniRule"/>
</dbReference>
<dbReference type="Pfam" id="PF13292">
    <property type="entry name" value="DXP_synthase_N"/>
    <property type="match status" value="1"/>
</dbReference>
<evidence type="ECO:0000256" key="1">
    <source>
        <dbReference type="ARBA" id="ARBA00004980"/>
    </source>
</evidence>
<comment type="subunit">
    <text evidence="3 11">Homodimer.</text>
</comment>
<feature type="binding site" evidence="11">
    <location>
        <position position="181"/>
    </location>
    <ligand>
        <name>thiamine diphosphate</name>
        <dbReference type="ChEBI" id="CHEBI:58937"/>
    </ligand>
</feature>
<evidence type="ECO:0000259" key="12">
    <source>
        <dbReference type="SMART" id="SM00861"/>
    </source>
</evidence>
<comment type="cofactor">
    <cofactor evidence="11">
        <name>thiamine diphosphate</name>
        <dbReference type="ChEBI" id="CHEBI:58937"/>
    </cofactor>
    <text evidence="11">Binds 1 thiamine pyrophosphate per subunit.</text>
</comment>
<dbReference type="InterPro" id="IPR029061">
    <property type="entry name" value="THDP-binding"/>
</dbReference>
<dbReference type="GO" id="GO:0008661">
    <property type="term" value="F:1-deoxy-D-xylulose-5-phosphate synthase activity"/>
    <property type="evidence" value="ECO:0007669"/>
    <property type="project" value="UniProtKB-UniRule"/>
</dbReference>
<dbReference type="PROSITE" id="PS00801">
    <property type="entry name" value="TRANSKETOLASE_1"/>
    <property type="match status" value="1"/>
</dbReference>
<feature type="binding site" evidence="11">
    <location>
        <position position="372"/>
    </location>
    <ligand>
        <name>thiamine diphosphate</name>
        <dbReference type="ChEBI" id="CHEBI:58937"/>
    </ligand>
</feature>
<keyword evidence="14" id="KW-1185">Reference proteome</keyword>
<comment type="caution">
    <text evidence="13">The sequence shown here is derived from an EMBL/GenBank/DDBJ whole genome shotgun (WGS) entry which is preliminary data.</text>
</comment>
<dbReference type="Pfam" id="PF02780">
    <property type="entry name" value="Transketolase_C"/>
    <property type="match status" value="1"/>
</dbReference>
<dbReference type="SUPFAM" id="SSF52518">
    <property type="entry name" value="Thiamin diphosphate-binding fold (THDP-binding)"/>
    <property type="match status" value="2"/>
</dbReference>
<dbReference type="RefSeq" id="WP_110805122.1">
    <property type="nucleotide sequence ID" value="NZ_QJTK01000004.1"/>
</dbReference>
<feature type="binding site" evidence="11">
    <location>
        <begin position="121"/>
        <end position="123"/>
    </location>
    <ligand>
        <name>thiamine diphosphate</name>
        <dbReference type="ChEBI" id="CHEBI:58937"/>
    </ligand>
</feature>
<feature type="binding site" evidence="11">
    <location>
        <position position="290"/>
    </location>
    <ligand>
        <name>thiamine diphosphate</name>
        <dbReference type="ChEBI" id="CHEBI:58937"/>
    </ligand>
</feature>
<dbReference type="Pfam" id="PF02779">
    <property type="entry name" value="Transket_pyr"/>
    <property type="match status" value="1"/>
</dbReference>
<gene>
    <name evidence="11" type="primary">dxs</name>
    <name evidence="13" type="ORF">C8J30_10474</name>
</gene>
<dbReference type="Gene3D" id="3.40.50.920">
    <property type="match status" value="1"/>
</dbReference>
<evidence type="ECO:0000256" key="7">
    <source>
        <dbReference type="ARBA" id="ARBA00022977"/>
    </source>
</evidence>
<dbReference type="PANTHER" id="PTHR43322">
    <property type="entry name" value="1-D-DEOXYXYLULOSE 5-PHOSPHATE SYNTHASE-RELATED"/>
    <property type="match status" value="1"/>
</dbReference>
<comment type="similarity">
    <text evidence="2 11">Belongs to the transketolase family. DXPS subfamily.</text>
</comment>
<dbReference type="InterPro" id="IPR033248">
    <property type="entry name" value="Transketolase_C"/>
</dbReference>
<evidence type="ECO:0000256" key="9">
    <source>
        <dbReference type="ARBA" id="ARBA00023229"/>
    </source>
</evidence>
<keyword evidence="7 11" id="KW-0784">Thiamine biosynthesis</keyword>
<feature type="binding site" evidence="11">
    <location>
        <position position="80"/>
    </location>
    <ligand>
        <name>thiamine diphosphate</name>
        <dbReference type="ChEBI" id="CHEBI:58937"/>
    </ligand>
</feature>
<comment type="catalytic activity">
    <reaction evidence="11">
        <text>D-glyceraldehyde 3-phosphate + pyruvate + H(+) = 1-deoxy-D-xylulose 5-phosphate + CO2</text>
        <dbReference type="Rhea" id="RHEA:12605"/>
        <dbReference type="ChEBI" id="CHEBI:15361"/>
        <dbReference type="ChEBI" id="CHEBI:15378"/>
        <dbReference type="ChEBI" id="CHEBI:16526"/>
        <dbReference type="ChEBI" id="CHEBI:57792"/>
        <dbReference type="ChEBI" id="CHEBI:59776"/>
        <dbReference type="EC" id="2.2.1.7"/>
    </reaction>
</comment>
<evidence type="ECO:0000256" key="3">
    <source>
        <dbReference type="ARBA" id="ARBA00011738"/>
    </source>
</evidence>
<keyword evidence="5 11" id="KW-0479">Metal-binding</keyword>
<evidence type="ECO:0000256" key="2">
    <source>
        <dbReference type="ARBA" id="ARBA00011081"/>
    </source>
</evidence>
<sequence length="641" mass="68019">MSATPSRTPHLDRVTGPADLKAMSIADLTALASEVRREIVEVVSQTGGHLGSSLGVVELSVALHAVFNSPGDKLIWDVGHQCYPHKILTGRRSRMLTLRQAGGISGFPKRSESPHDAFGAGHSSTSISAALGFAVGRELGQPVGDTIAIIGDGSITAGMAYEALNHAGHLKSRMFVILNDNDMSIAPPVGALQHYLNTIARQGPFAALKAAAEGIEMHLPGPVRDGARRARQMVTAMPGGATLFEELGFDYIGPVDGHDMAELVETLRVTRARASGPVLIHVCTTKGKGYAPAEGAEDKLHGVSKFDIETGKQKKSIPNAPNYTTVFGQRLTEEAARDQAIVAVTAAMPTGTGLDIMQKRFPRRVFDVGIAEQHAVTFAAGMAASGLKPFLALYSSFVQRGYDQLVHDVALQNLPVRLMIDRAGLVGQDGATHAGAFDVSMLANLPNFTVMAAADEAELCHMVVTAAAHDSGPIALRYPRGEGRGVEMPERGEVLEIGKGRVLTEGTEVAILSFGAHLSQALKAAEMLEAEGVSTTVADARFCRPLDTDLIDRLLDTHAALITVEQGAMGGFGAMVLHHLARTGQLEKGRAIRTMTLPDRYIDHGSPEEMYAWAGLTAEDIRDTAMAAARPSKAVRIVHSA</sequence>
<evidence type="ECO:0000256" key="11">
    <source>
        <dbReference type="HAMAP-Rule" id="MF_00315"/>
    </source>
</evidence>
<keyword evidence="9 11" id="KW-0414">Isoprene biosynthesis</keyword>
<name>A0A318U2Q5_9RHOB</name>
<dbReference type="Gene3D" id="3.40.50.970">
    <property type="match status" value="2"/>
</dbReference>
<dbReference type="FunFam" id="3.40.50.920:FF:000002">
    <property type="entry name" value="1-deoxy-D-xylulose-5-phosphate synthase"/>
    <property type="match status" value="1"/>
</dbReference>
<dbReference type="SUPFAM" id="SSF52922">
    <property type="entry name" value="TK C-terminal domain-like"/>
    <property type="match status" value="1"/>
</dbReference>
<dbReference type="PANTHER" id="PTHR43322:SF5">
    <property type="entry name" value="1-DEOXY-D-XYLULOSE-5-PHOSPHATE SYNTHASE, CHLOROPLASTIC"/>
    <property type="match status" value="1"/>
</dbReference>
<feature type="domain" description="Transketolase-like pyrimidine-binding" evidence="12">
    <location>
        <begin position="321"/>
        <end position="486"/>
    </location>
</feature>
<evidence type="ECO:0000313" key="14">
    <source>
        <dbReference type="Proteomes" id="UP000247727"/>
    </source>
</evidence>
<keyword evidence="8 11" id="KW-0786">Thiamine pyrophosphate</keyword>
<dbReference type="SMART" id="SM00861">
    <property type="entry name" value="Transket_pyr"/>
    <property type="match status" value="1"/>
</dbReference>
<organism evidence="13 14">
    <name type="scientific">Rhodobacter viridis</name>
    <dbReference type="NCBI Taxonomy" id="1054202"/>
    <lineage>
        <taxon>Bacteria</taxon>
        <taxon>Pseudomonadati</taxon>
        <taxon>Pseudomonadota</taxon>
        <taxon>Alphaproteobacteria</taxon>
        <taxon>Rhodobacterales</taxon>
        <taxon>Rhodobacter group</taxon>
        <taxon>Rhodobacter</taxon>
    </lineage>
</organism>
<dbReference type="InterPro" id="IPR049557">
    <property type="entry name" value="Transketolase_CS"/>
</dbReference>
<dbReference type="AlphaFoldDB" id="A0A318U2Q5"/>
<feature type="binding site" evidence="11">
    <location>
        <position position="152"/>
    </location>
    <ligand>
        <name>Mg(2+)</name>
        <dbReference type="ChEBI" id="CHEBI:18420"/>
    </ligand>
</feature>
<dbReference type="EC" id="2.2.1.7" evidence="11"/>
<dbReference type="FunFam" id="3.40.50.970:FF:000005">
    <property type="entry name" value="1-deoxy-D-xylulose-5-phosphate synthase"/>
    <property type="match status" value="1"/>
</dbReference>
<dbReference type="InterPro" id="IPR005477">
    <property type="entry name" value="Dxylulose-5-P_synthase"/>
</dbReference>
<evidence type="ECO:0000256" key="10">
    <source>
        <dbReference type="ARBA" id="ARBA00055605"/>
    </source>
</evidence>
<dbReference type="PROSITE" id="PS00802">
    <property type="entry name" value="TRANSKETOLASE_2"/>
    <property type="match status" value="1"/>
</dbReference>
<accession>A0A318U2Q5</accession>
<dbReference type="NCBIfam" id="NF003933">
    <property type="entry name" value="PRK05444.2-2"/>
    <property type="match status" value="1"/>
</dbReference>
<evidence type="ECO:0000313" key="13">
    <source>
        <dbReference type="EMBL" id="PYF10595.1"/>
    </source>
</evidence>
<dbReference type="PROSITE" id="PS00187">
    <property type="entry name" value="TPP_ENZYMES"/>
    <property type="match status" value="1"/>
</dbReference>